<dbReference type="Pfam" id="PF00791">
    <property type="entry name" value="ZU5"/>
    <property type="match status" value="1"/>
</dbReference>
<evidence type="ECO:0000313" key="4">
    <source>
        <dbReference type="Proteomes" id="UP001519460"/>
    </source>
</evidence>
<evidence type="ECO:0000313" key="3">
    <source>
        <dbReference type="EMBL" id="KAK7498007.1"/>
    </source>
</evidence>
<protein>
    <recommendedName>
        <fullName evidence="2">ZU5 domain-containing protein</fullName>
    </recommendedName>
</protein>
<keyword evidence="4" id="KW-1185">Reference proteome</keyword>
<sequence length="1054" mass="117500">MASFVCTFCGHRQGQPVLHARAYSLHKRKMSGRHSIKIILYVWDRRFDLSPAQHITDRYRAVGETSVDLKHMQEASGSLHVRLNFVGDEGHQWQLCQTVDNRPATTLQQFHKLSNVIGCDSDNCQAGANKKRVLPISYCWMLESKPNSRPENWLQCVIDMAHVNPRKQLEWEDKDFEEVKTALPCKDRNTFAKGRRLVGRQTLPIEVELEADVLTPRSQGSSDSGVTGSQMKLSHASQESGETDIPTRTPVSEGMADSNWFNDLTSFQAGSDLNLSVKHAIRTLPEESYSIICSSIPTSTYDSGDSVEDNEWIRTHRTHNTTEAKCTPTDSELSEEDKELNVSMEEPRSKPDRDHTAKEEDRKQQLMSLEVDKLQMVARTLNVPDDVMQKKACGETGGREYKEKLSEECMRKDPDNNQLPVILPLVRPASRSPPSTDYCSTEDNSGYGGTSTSATSGFLTSASTYSDTHGSEGLYTAHPHDMCGAASALPQPIFGCTWQASGRFTTEGGTLSKPNSDVSLHVPAGAVGPSKFVEVHSAIFVDVERLERDLELSEEYVVTPLAEYWAGQDFTFEQSVSIKMKHCLPPDPSLSHLRVYCVTRRAKGRDGVLRVRHKSDTFGPASHKRPQKHADLEPEEGSFEQTEAVSELNIPVDSDEARSHLEDSQESVAVDGMGLDKSAYFELSSDGYLYIFTDHFSGYFCTYCKRKQPQPILSALAGGDFKAKPTGELTANVTVHIWDERLKVKDFRQEYVEQQKSATKTHTLELLDEFQESQTLCVRLRLIGKERDFWEHTLDDLSQPGLPVEKKYKMKQLLSCSTKRCQRRRTPRPITKNWTLETRDGVCAYPWLSCVVDLSHVTEGTEPTWMEQEATAPVCRQYLNIMNHSEAGDSTQSSRRSIGCAELDISMQSSTYSESVGITSSEFQTMIESTSDPVSAVVSGPSPLPQDPATLSLPSNSYSVILPTNYAGSTASDISDGSTSISHMRSFSCDNNMYRFTSSSSFVTPVTGRESVTSSRACVHPYRVSADEQRLDSTSQSGNDSALDDEVQSFETQV</sequence>
<dbReference type="Gene3D" id="2.60.220.30">
    <property type="match status" value="1"/>
</dbReference>
<evidence type="ECO:0000259" key="2">
    <source>
        <dbReference type="Pfam" id="PF00791"/>
    </source>
</evidence>
<comment type="caution">
    <text evidence="3">The sequence shown here is derived from an EMBL/GenBank/DDBJ whole genome shotgun (WGS) entry which is preliminary data.</text>
</comment>
<dbReference type="Proteomes" id="UP001519460">
    <property type="component" value="Unassembled WGS sequence"/>
</dbReference>
<dbReference type="EMBL" id="JACVVK020000054">
    <property type="protein sequence ID" value="KAK7498007.1"/>
    <property type="molecule type" value="Genomic_DNA"/>
</dbReference>
<accession>A0ABD0LFB7</accession>
<feature type="region of interest" description="Disordered" evidence="1">
    <location>
        <begin position="214"/>
        <end position="254"/>
    </location>
</feature>
<feature type="compositionally biased region" description="Polar residues" evidence="1">
    <location>
        <begin position="321"/>
        <end position="331"/>
    </location>
</feature>
<feature type="region of interest" description="Disordered" evidence="1">
    <location>
        <begin position="1024"/>
        <end position="1054"/>
    </location>
</feature>
<gene>
    <name evidence="3" type="ORF">BaRGS_00010878</name>
</gene>
<name>A0ABD0LFB7_9CAEN</name>
<proteinExistence type="predicted"/>
<dbReference type="InterPro" id="IPR000906">
    <property type="entry name" value="ZU5_dom"/>
</dbReference>
<feature type="region of interest" description="Disordered" evidence="1">
    <location>
        <begin position="615"/>
        <end position="642"/>
    </location>
</feature>
<organism evidence="3 4">
    <name type="scientific">Batillaria attramentaria</name>
    <dbReference type="NCBI Taxonomy" id="370345"/>
    <lineage>
        <taxon>Eukaryota</taxon>
        <taxon>Metazoa</taxon>
        <taxon>Spiralia</taxon>
        <taxon>Lophotrochozoa</taxon>
        <taxon>Mollusca</taxon>
        <taxon>Gastropoda</taxon>
        <taxon>Caenogastropoda</taxon>
        <taxon>Sorbeoconcha</taxon>
        <taxon>Cerithioidea</taxon>
        <taxon>Batillariidae</taxon>
        <taxon>Batillaria</taxon>
    </lineage>
</organism>
<evidence type="ECO:0000256" key="1">
    <source>
        <dbReference type="SAM" id="MobiDB-lite"/>
    </source>
</evidence>
<feature type="compositionally biased region" description="Basic and acidic residues" evidence="1">
    <location>
        <begin position="345"/>
        <end position="364"/>
    </location>
</feature>
<feature type="region of interest" description="Disordered" evidence="1">
    <location>
        <begin position="314"/>
        <end position="365"/>
    </location>
</feature>
<feature type="domain" description="ZU5" evidence="2">
    <location>
        <begin position="501"/>
        <end position="595"/>
    </location>
</feature>
<reference evidence="3 4" key="1">
    <citation type="journal article" date="2023" name="Sci. Data">
        <title>Genome assembly of the Korean intertidal mud-creeper Batillaria attramentaria.</title>
        <authorList>
            <person name="Patra A.K."/>
            <person name="Ho P.T."/>
            <person name="Jun S."/>
            <person name="Lee S.J."/>
            <person name="Kim Y."/>
            <person name="Won Y.J."/>
        </authorList>
    </citation>
    <scope>NUCLEOTIDE SEQUENCE [LARGE SCALE GENOMIC DNA]</scope>
    <source>
        <strain evidence="3">Wonlab-2016</strain>
    </source>
</reference>
<dbReference type="AlphaFoldDB" id="A0ABD0LFB7"/>
<feature type="compositionally biased region" description="Polar residues" evidence="1">
    <location>
        <begin position="432"/>
        <end position="444"/>
    </location>
</feature>
<feature type="compositionally biased region" description="Polar residues" evidence="1">
    <location>
        <begin position="216"/>
        <end position="240"/>
    </location>
</feature>
<feature type="region of interest" description="Disordered" evidence="1">
    <location>
        <begin position="427"/>
        <end position="451"/>
    </location>
</feature>